<dbReference type="Gene3D" id="1.10.630.10">
    <property type="entry name" value="Cytochrome P450"/>
    <property type="match status" value="1"/>
</dbReference>
<dbReference type="Proteomes" id="UP000005239">
    <property type="component" value="Unassembled WGS sequence"/>
</dbReference>
<dbReference type="EnsemblMetazoa" id="PPA36438.1">
    <property type="protein sequence ID" value="PPA36438.1"/>
    <property type="gene ID" value="WBGene00274807"/>
</dbReference>
<dbReference type="InterPro" id="IPR002401">
    <property type="entry name" value="Cyt_P450_E_grp-I"/>
</dbReference>
<keyword evidence="4" id="KW-1185">Reference proteome</keyword>
<keyword evidence="2" id="KW-0560">Oxidoreductase</keyword>
<dbReference type="AlphaFoldDB" id="A0A2A6CVG7"/>
<dbReference type="PANTHER" id="PTHR24284:SF1">
    <property type="entry name" value="CYTOCHROME P450 FAMILY"/>
    <property type="match status" value="1"/>
</dbReference>
<dbReference type="GO" id="GO:0020037">
    <property type="term" value="F:heme binding"/>
    <property type="evidence" value="ECO:0007669"/>
    <property type="project" value="InterPro"/>
</dbReference>
<dbReference type="SUPFAM" id="SSF48264">
    <property type="entry name" value="Cytochrome P450"/>
    <property type="match status" value="1"/>
</dbReference>
<dbReference type="OrthoDB" id="1055148at2759"/>
<accession>A0A2A6CVG7</accession>
<dbReference type="InterPro" id="IPR001128">
    <property type="entry name" value="Cyt_P450"/>
</dbReference>
<evidence type="ECO:0000256" key="2">
    <source>
        <dbReference type="ARBA" id="ARBA00023033"/>
    </source>
</evidence>
<dbReference type="PANTHER" id="PTHR24284">
    <property type="entry name" value="CYTOCHROME P450 FAMILY"/>
    <property type="match status" value="1"/>
</dbReference>
<name>A0A2A6CVG7_PRIPA</name>
<sequence>MILYVFTIFVIVYIVSFYRNVRKYPKGPFPLPLIGNLYHLNPEFLNERVHEIGKDYDGCFTLFLPRPIVMFTSFETIKESLISQGDTFAGRSHLPPETLLQMHDQTGLLISDGDVWRNQRRTSLRILRDLALEGNLEGQVNRSIDEMLKQIKDKNDGVTPYNIAVPIQLCIGNVINEILFGYHFEYDDTDRFDMFNGIIAKHLRTVKDNFFVLMVQAWPWAKNLPIIGEEGFKKPYENVKQYHQFIEDEVNKVSEHFHSDHEPTNFVEAYLGEMQKNKELECVTVYILMQTHYSLNN</sequence>
<dbReference type="GO" id="GO:0005506">
    <property type="term" value="F:iron ion binding"/>
    <property type="evidence" value="ECO:0007669"/>
    <property type="project" value="InterPro"/>
</dbReference>
<evidence type="ECO:0000313" key="4">
    <source>
        <dbReference type="Proteomes" id="UP000005239"/>
    </source>
</evidence>
<reference evidence="4" key="1">
    <citation type="journal article" date="2008" name="Nat. Genet.">
        <title>The Pristionchus pacificus genome provides a unique perspective on nematode lifestyle and parasitism.</title>
        <authorList>
            <person name="Dieterich C."/>
            <person name="Clifton S.W."/>
            <person name="Schuster L.N."/>
            <person name="Chinwalla A."/>
            <person name="Delehaunty K."/>
            <person name="Dinkelacker I."/>
            <person name="Fulton L."/>
            <person name="Fulton R."/>
            <person name="Godfrey J."/>
            <person name="Minx P."/>
            <person name="Mitreva M."/>
            <person name="Roeseler W."/>
            <person name="Tian H."/>
            <person name="Witte H."/>
            <person name="Yang S.P."/>
            <person name="Wilson R.K."/>
            <person name="Sommer R.J."/>
        </authorList>
    </citation>
    <scope>NUCLEOTIDE SEQUENCE [LARGE SCALE GENOMIC DNA]</scope>
    <source>
        <strain evidence="4">PS312</strain>
    </source>
</reference>
<dbReference type="InterPro" id="IPR036396">
    <property type="entry name" value="Cyt_P450_sf"/>
</dbReference>
<gene>
    <name evidence="3" type="primary">WBGene00274807</name>
</gene>
<dbReference type="GO" id="GO:0004497">
    <property type="term" value="F:monooxygenase activity"/>
    <property type="evidence" value="ECO:0007669"/>
    <property type="project" value="UniProtKB-KW"/>
</dbReference>
<evidence type="ECO:0000313" key="3">
    <source>
        <dbReference type="EnsemblMetazoa" id="PPA36438.1"/>
    </source>
</evidence>
<reference evidence="3" key="2">
    <citation type="submission" date="2022-06" db="UniProtKB">
        <authorList>
            <consortium name="EnsemblMetazoa"/>
        </authorList>
    </citation>
    <scope>IDENTIFICATION</scope>
    <source>
        <strain evidence="3">PS312</strain>
    </source>
</reference>
<organism evidence="3 4">
    <name type="scientific">Pristionchus pacificus</name>
    <name type="common">Parasitic nematode worm</name>
    <dbReference type="NCBI Taxonomy" id="54126"/>
    <lineage>
        <taxon>Eukaryota</taxon>
        <taxon>Metazoa</taxon>
        <taxon>Ecdysozoa</taxon>
        <taxon>Nematoda</taxon>
        <taxon>Chromadorea</taxon>
        <taxon>Rhabditida</taxon>
        <taxon>Rhabditina</taxon>
        <taxon>Diplogasteromorpha</taxon>
        <taxon>Diplogasteroidea</taxon>
        <taxon>Neodiplogasteridae</taxon>
        <taxon>Pristionchus</taxon>
    </lineage>
</organism>
<dbReference type="Pfam" id="PF00067">
    <property type="entry name" value="p450"/>
    <property type="match status" value="1"/>
</dbReference>
<evidence type="ECO:0000256" key="1">
    <source>
        <dbReference type="ARBA" id="ARBA00010617"/>
    </source>
</evidence>
<dbReference type="GO" id="GO:0016705">
    <property type="term" value="F:oxidoreductase activity, acting on paired donors, with incorporation or reduction of molecular oxygen"/>
    <property type="evidence" value="ECO:0007669"/>
    <property type="project" value="InterPro"/>
</dbReference>
<keyword evidence="2" id="KW-0503">Monooxygenase</keyword>
<accession>A0A8R1YR66</accession>
<protein>
    <submittedName>
        <fullName evidence="3">Cytochrome P450</fullName>
    </submittedName>
</protein>
<proteinExistence type="inferred from homology"/>
<dbReference type="PRINTS" id="PR00463">
    <property type="entry name" value="EP450I"/>
</dbReference>
<comment type="similarity">
    <text evidence="1">Belongs to the cytochrome P450 family.</text>
</comment>